<gene>
    <name evidence="2" type="ORF">RhiXN_10713</name>
</gene>
<dbReference type="SUPFAM" id="SSF56349">
    <property type="entry name" value="DNA breaking-rejoining enzymes"/>
    <property type="match status" value="1"/>
</dbReference>
<keyword evidence="1" id="KW-0233">DNA recombination</keyword>
<dbReference type="GO" id="GO:0003677">
    <property type="term" value="F:DNA binding"/>
    <property type="evidence" value="ECO:0007669"/>
    <property type="project" value="InterPro"/>
</dbReference>
<proteinExistence type="predicted"/>
<evidence type="ECO:0000313" key="3">
    <source>
        <dbReference type="Proteomes" id="UP000650533"/>
    </source>
</evidence>
<evidence type="ECO:0000313" key="2">
    <source>
        <dbReference type="EMBL" id="QRW25637.1"/>
    </source>
</evidence>
<evidence type="ECO:0000256" key="1">
    <source>
        <dbReference type="ARBA" id="ARBA00023172"/>
    </source>
</evidence>
<organism evidence="2 3">
    <name type="scientific">Rhizoctonia solani</name>
    <dbReference type="NCBI Taxonomy" id="456999"/>
    <lineage>
        <taxon>Eukaryota</taxon>
        <taxon>Fungi</taxon>
        <taxon>Dikarya</taxon>
        <taxon>Basidiomycota</taxon>
        <taxon>Agaricomycotina</taxon>
        <taxon>Agaricomycetes</taxon>
        <taxon>Cantharellales</taxon>
        <taxon>Ceratobasidiaceae</taxon>
        <taxon>Rhizoctonia</taxon>
    </lineage>
</organism>
<dbReference type="Gene3D" id="1.10.443.10">
    <property type="entry name" value="Intergrase catalytic core"/>
    <property type="match status" value="1"/>
</dbReference>
<dbReference type="AlphaFoldDB" id="A0A8H8P8V5"/>
<dbReference type="GO" id="GO:0015074">
    <property type="term" value="P:DNA integration"/>
    <property type="evidence" value="ECO:0007669"/>
    <property type="project" value="InterPro"/>
</dbReference>
<dbReference type="RefSeq" id="XP_043185874.1">
    <property type="nucleotide sequence ID" value="XM_043330529.1"/>
</dbReference>
<name>A0A8H8P8V5_9AGAM</name>
<dbReference type="GeneID" id="67032992"/>
<accession>A0A8H8P8V5</accession>
<dbReference type="GO" id="GO:0006310">
    <property type="term" value="P:DNA recombination"/>
    <property type="evidence" value="ECO:0007669"/>
    <property type="project" value="UniProtKB-KW"/>
</dbReference>
<dbReference type="InterPro" id="IPR011010">
    <property type="entry name" value="DNA_brk_join_enz"/>
</dbReference>
<protein>
    <submittedName>
        <fullName evidence="2">Site specific recombinase, phage integrase family protein</fullName>
    </submittedName>
</protein>
<dbReference type="KEGG" id="rsx:RhiXN_10713"/>
<dbReference type="InterPro" id="IPR013762">
    <property type="entry name" value="Integrase-like_cat_sf"/>
</dbReference>
<dbReference type="EMBL" id="CP059671">
    <property type="protein sequence ID" value="QRW25637.1"/>
    <property type="molecule type" value="Genomic_DNA"/>
</dbReference>
<dbReference type="Proteomes" id="UP000650533">
    <property type="component" value="Chromosome 14"/>
</dbReference>
<reference evidence="2" key="1">
    <citation type="submission" date="2020-05" db="EMBL/GenBank/DDBJ databases">
        <title>Evolutionary and genomic comparisons of hybrid uninucleate and nonhybrid Rhizoctonia fungi.</title>
        <authorList>
            <person name="Li C."/>
            <person name="Chen X."/>
        </authorList>
    </citation>
    <scope>NUCLEOTIDE SEQUENCE</scope>
    <source>
        <strain evidence="2">AG-1 IA</strain>
    </source>
</reference>
<sequence length="281" mass="30521">MALLLDLRRGLDLSNPGDIAALAVALTAFWGQCHLGEPLGSNKWSHDPRKLPSRLSVHFANSSTKSHALRLPQTKRNQAQGETVFLTRQSDPPDAAPAIRTLLEFSPNLTASPFLFSFVDEQHSFRIGGTSALLKSGVPLEVVRSMGRWSSDVHLRYWRNVGDIASKHADFIASRTSTPSPITTPGPVITTVPSLRASRPHTLSVNLYLTIRLHSAPGRRSLRHLDFLPRSCMPTPRTVTHSFNGGHAIGSEPPLRLGAPVFPTGVANMTSVVPSLCNLPS</sequence>